<reference evidence="8" key="1">
    <citation type="journal article" date="2023" name="Mol. Phylogenet. Evol.">
        <title>Genome-scale phylogeny and comparative genomics of the fungal order Sordariales.</title>
        <authorList>
            <person name="Hensen N."/>
            <person name="Bonometti L."/>
            <person name="Westerberg I."/>
            <person name="Brannstrom I.O."/>
            <person name="Guillou S."/>
            <person name="Cros-Aarteil S."/>
            <person name="Calhoun S."/>
            <person name="Haridas S."/>
            <person name="Kuo A."/>
            <person name="Mondo S."/>
            <person name="Pangilinan J."/>
            <person name="Riley R."/>
            <person name="LaButti K."/>
            <person name="Andreopoulos B."/>
            <person name="Lipzen A."/>
            <person name="Chen C."/>
            <person name="Yan M."/>
            <person name="Daum C."/>
            <person name="Ng V."/>
            <person name="Clum A."/>
            <person name="Steindorff A."/>
            <person name="Ohm R.A."/>
            <person name="Martin F."/>
            <person name="Silar P."/>
            <person name="Natvig D.O."/>
            <person name="Lalanne C."/>
            <person name="Gautier V."/>
            <person name="Ament-Velasquez S.L."/>
            <person name="Kruys A."/>
            <person name="Hutchinson M.I."/>
            <person name="Powell A.J."/>
            <person name="Barry K."/>
            <person name="Miller A.N."/>
            <person name="Grigoriev I.V."/>
            <person name="Debuchy R."/>
            <person name="Gladieux P."/>
            <person name="Hiltunen Thoren M."/>
            <person name="Johannesson H."/>
        </authorList>
    </citation>
    <scope>NUCLEOTIDE SEQUENCE</scope>
    <source>
        <strain evidence="8">CBS 958.72</strain>
    </source>
</reference>
<evidence type="ECO:0000313" key="9">
    <source>
        <dbReference type="Proteomes" id="UP001287356"/>
    </source>
</evidence>
<dbReference type="Pfam" id="PF01284">
    <property type="entry name" value="MARVEL"/>
    <property type="match status" value="1"/>
</dbReference>
<accession>A0AAE0N7H2</accession>
<feature type="region of interest" description="Disordered" evidence="5">
    <location>
        <begin position="276"/>
        <end position="316"/>
    </location>
</feature>
<dbReference type="InterPro" id="IPR008253">
    <property type="entry name" value="Marvel"/>
</dbReference>
<reference evidence="8" key="2">
    <citation type="submission" date="2023-06" db="EMBL/GenBank/DDBJ databases">
        <authorList>
            <consortium name="Lawrence Berkeley National Laboratory"/>
            <person name="Haridas S."/>
            <person name="Hensen N."/>
            <person name="Bonometti L."/>
            <person name="Westerberg I."/>
            <person name="Brannstrom I.O."/>
            <person name="Guillou S."/>
            <person name="Cros-Aarteil S."/>
            <person name="Calhoun S."/>
            <person name="Kuo A."/>
            <person name="Mondo S."/>
            <person name="Pangilinan J."/>
            <person name="Riley R."/>
            <person name="Labutti K."/>
            <person name="Andreopoulos B."/>
            <person name="Lipzen A."/>
            <person name="Chen C."/>
            <person name="Yanf M."/>
            <person name="Daum C."/>
            <person name="Ng V."/>
            <person name="Clum A."/>
            <person name="Steindorff A."/>
            <person name="Ohm R."/>
            <person name="Martin F."/>
            <person name="Silar P."/>
            <person name="Natvig D."/>
            <person name="Lalanne C."/>
            <person name="Gautier V."/>
            <person name="Ament-Velasquez S.L."/>
            <person name="Kruys A."/>
            <person name="Hutchinson M.I."/>
            <person name="Powell A.J."/>
            <person name="Barry K."/>
            <person name="Miller A.N."/>
            <person name="Grigoriev I.V."/>
            <person name="Debuchy R."/>
            <person name="Gladieux P."/>
            <person name="Thoren M.H."/>
            <person name="Johannesson H."/>
        </authorList>
    </citation>
    <scope>NUCLEOTIDE SEQUENCE</scope>
    <source>
        <strain evidence="8">CBS 958.72</strain>
    </source>
</reference>
<feature type="transmembrane region" description="Helical" evidence="6">
    <location>
        <begin position="50"/>
        <end position="69"/>
    </location>
</feature>
<dbReference type="AlphaFoldDB" id="A0AAE0N7H2"/>
<evidence type="ECO:0000259" key="7">
    <source>
        <dbReference type="Pfam" id="PF01284"/>
    </source>
</evidence>
<feature type="domain" description="MARVEL" evidence="7">
    <location>
        <begin position="14"/>
        <end position="138"/>
    </location>
</feature>
<evidence type="ECO:0000256" key="6">
    <source>
        <dbReference type="SAM" id="Phobius"/>
    </source>
</evidence>
<keyword evidence="4 6" id="KW-0472">Membrane</keyword>
<evidence type="ECO:0000256" key="3">
    <source>
        <dbReference type="ARBA" id="ARBA00022989"/>
    </source>
</evidence>
<comment type="caution">
    <text evidence="8">The sequence shown here is derived from an EMBL/GenBank/DDBJ whole genome shotgun (WGS) entry which is preliminary data.</text>
</comment>
<organism evidence="8 9">
    <name type="scientific">Lasiosphaeria ovina</name>
    <dbReference type="NCBI Taxonomy" id="92902"/>
    <lineage>
        <taxon>Eukaryota</taxon>
        <taxon>Fungi</taxon>
        <taxon>Dikarya</taxon>
        <taxon>Ascomycota</taxon>
        <taxon>Pezizomycotina</taxon>
        <taxon>Sordariomycetes</taxon>
        <taxon>Sordariomycetidae</taxon>
        <taxon>Sordariales</taxon>
        <taxon>Lasiosphaeriaceae</taxon>
        <taxon>Lasiosphaeria</taxon>
    </lineage>
</organism>
<keyword evidence="9" id="KW-1185">Reference proteome</keyword>
<feature type="transmembrane region" description="Helical" evidence="6">
    <location>
        <begin position="81"/>
        <end position="100"/>
    </location>
</feature>
<dbReference type="EMBL" id="JAULSN010000004">
    <property type="protein sequence ID" value="KAK3373586.1"/>
    <property type="molecule type" value="Genomic_DNA"/>
</dbReference>
<feature type="transmembrane region" description="Helical" evidence="6">
    <location>
        <begin position="21"/>
        <end position="38"/>
    </location>
</feature>
<evidence type="ECO:0000256" key="5">
    <source>
        <dbReference type="SAM" id="MobiDB-lite"/>
    </source>
</evidence>
<name>A0AAE0N7H2_9PEZI</name>
<keyword evidence="3 6" id="KW-1133">Transmembrane helix</keyword>
<dbReference type="PANTHER" id="PTHR37451">
    <property type="entry name" value="MARVEL DOMAIN"/>
    <property type="match status" value="1"/>
</dbReference>
<protein>
    <recommendedName>
        <fullName evidence="7">MARVEL domain-containing protein</fullName>
    </recommendedName>
</protein>
<evidence type="ECO:0000256" key="4">
    <source>
        <dbReference type="ARBA" id="ARBA00023136"/>
    </source>
</evidence>
<keyword evidence="2 6" id="KW-0812">Transmembrane</keyword>
<gene>
    <name evidence="8" type="ORF">B0T24DRAFT_649454</name>
</gene>
<feature type="transmembrane region" description="Helical" evidence="6">
    <location>
        <begin position="120"/>
        <end position="143"/>
    </location>
</feature>
<evidence type="ECO:0000256" key="1">
    <source>
        <dbReference type="ARBA" id="ARBA00004141"/>
    </source>
</evidence>
<dbReference type="GO" id="GO:0016020">
    <property type="term" value="C:membrane"/>
    <property type="evidence" value="ECO:0007669"/>
    <property type="project" value="UniProtKB-SubCell"/>
</dbReference>
<feature type="region of interest" description="Disordered" evidence="5">
    <location>
        <begin position="186"/>
        <end position="213"/>
    </location>
</feature>
<dbReference type="Proteomes" id="UP001287356">
    <property type="component" value="Unassembled WGS sequence"/>
</dbReference>
<proteinExistence type="predicted"/>
<comment type="subcellular location">
    <subcellularLocation>
        <location evidence="1">Membrane</location>
        <topology evidence="1">Multi-pass membrane protein</topology>
    </subcellularLocation>
</comment>
<evidence type="ECO:0000256" key="2">
    <source>
        <dbReference type="ARBA" id="ARBA00022692"/>
    </source>
</evidence>
<sequence>MWEDFEFDAERIPTLKLGFHLAQILFAFVLWALEIAVFKDKDSTINGNNGWTFAAFFLSIPAWIFLTMAPRSPRTRKLAEPHAMLVIDALFTVIWLSAFATQASFNTANSCGGACNLSKAIVGLGFFVFLFFVVTTFLSIWTLKYYQMHSQLPGYERRSLHGHSEIDPDKAAFSMAPHDDEAYAPINVADHDDPHPLRHHPSGSMSGGARSDYAADPYGAPSPYAAPAIPPAAVDPYATAPGVVAGGLGRHPSPLQNPFMQDNPFDSDLDYHGSTVSGHSAPAGGRYAAPTAHDAYEDDQGPAHFPNADYERIERR</sequence>
<evidence type="ECO:0000313" key="8">
    <source>
        <dbReference type="EMBL" id="KAK3373586.1"/>
    </source>
</evidence>
<dbReference type="PANTHER" id="PTHR37451:SF3">
    <property type="entry name" value="MARVEL DOMAIN-CONTAINING PROTEIN"/>
    <property type="match status" value="1"/>
</dbReference>